<comment type="caution">
    <text evidence="1">The sequence shown here is derived from an EMBL/GenBank/DDBJ whole genome shotgun (WGS) entry which is preliminary data.</text>
</comment>
<evidence type="ECO:0000313" key="2">
    <source>
        <dbReference type="Proteomes" id="UP000262939"/>
    </source>
</evidence>
<protein>
    <submittedName>
        <fullName evidence="1">Uncharacterized protein</fullName>
    </submittedName>
</protein>
<proteinExistence type="predicted"/>
<dbReference type="Proteomes" id="UP000262939">
    <property type="component" value="Unassembled WGS sequence"/>
</dbReference>
<dbReference type="RefSeq" id="WP_117321866.1">
    <property type="nucleotide sequence ID" value="NZ_QVTD01000003.1"/>
</dbReference>
<dbReference type="OrthoDB" id="2854036at2"/>
<dbReference type="AlphaFoldDB" id="A0A372LI76"/>
<organism evidence="1 2">
    <name type="scientific">Peribacillus glennii</name>
    <dbReference type="NCBI Taxonomy" id="2303991"/>
    <lineage>
        <taxon>Bacteria</taxon>
        <taxon>Bacillati</taxon>
        <taxon>Bacillota</taxon>
        <taxon>Bacilli</taxon>
        <taxon>Bacillales</taxon>
        <taxon>Bacillaceae</taxon>
        <taxon>Peribacillus</taxon>
    </lineage>
</organism>
<gene>
    <name evidence="1" type="ORF">D0466_07430</name>
</gene>
<evidence type="ECO:0000313" key="1">
    <source>
        <dbReference type="EMBL" id="RFU65694.1"/>
    </source>
</evidence>
<reference evidence="1 2" key="1">
    <citation type="submission" date="2018-08" db="EMBL/GenBank/DDBJ databases">
        <title>Bacillus chawlae sp. nov., Bacillus glennii sp. nov., and Bacillus saganii sp. nov. Isolated from the Vehicle Assembly Building at Kennedy Space Center where the Viking Spacecraft were Assembled.</title>
        <authorList>
            <person name="Seuylemezian A."/>
            <person name="Vaishampayan P."/>
        </authorList>
    </citation>
    <scope>NUCLEOTIDE SEQUENCE [LARGE SCALE GENOMIC DNA]</scope>
    <source>
        <strain evidence="1 2">V44-8</strain>
    </source>
</reference>
<name>A0A372LI76_9BACI</name>
<keyword evidence="2" id="KW-1185">Reference proteome</keyword>
<dbReference type="EMBL" id="QVTD01000003">
    <property type="protein sequence ID" value="RFU65694.1"/>
    <property type="molecule type" value="Genomic_DNA"/>
</dbReference>
<sequence length="159" mass="17834">MQTVFAIELAYTRSEFPDLFELLAGQSGGCDIFGPFLIVGSRADADFFKEVTNAADSFVDSHELLSDGCFIPLELFSDYGFQTNTSTYLFKESLSCFRIASGGKTERGMALLELDEILIASWDDHGHIHFFVDEFQKDLVLGLAKAYDIEVSFLHLDKY</sequence>
<accession>A0A372LI76</accession>